<evidence type="ECO:0000256" key="2">
    <source>
        <dbReference type="ARBA" id="ARBA00023242"/>
    </source>
</evidence>
<dbReference type="GO" id="GO:0006355">
    <property type="term" value="P:regulation of DNA-templated transcription"/>
    <property type="evidence" value="ECO:0000318"/>
    <property type="project" value="GO_Central"/>
</dbReference>
<dbReference type="InParanoid" id="B9S5L6"/>
<dbReference type="InterPro" id="IPR054502">
    <property type="entry name" value="bHLH-TF_ACT-like_plant"/>
</dbReference>
<dbReference type="EMBL" id="EQ973874">
    <property type="protein sequence ID" value="EEF41141.1"/>
    <property type="molecule type" value="Genomic_DNA"/>
</dbReference>
<dbReference type="STRING" id="3988.B9S5L6"/>
<dbReference type="InterPro" id="IPR051358">
    <property type="entry name" value="TF_AMS/ICE1/BHLH6-like"/>
</dbReference>
<evidence type="ECO:0000259" key="3">
    <source>
        <dbReference type="Pfam" id="PF22754"/>
    </source>
</evidence>
<proteinExistence type="predicted"/>
<keyword evidence="2" id="KW-0539">Nucleus</keyword>
<dbReference type="PANTHER" id="PTHR31945:SF11">
    <property type="entry name" value="TRANSCRIPTION FACTOR ABORTED MICROSPORES"/>
    <property type="match status" value="1"/>
</dbReference>
<evidence type="ECO:0000256" key="1">
    <source>
        <dbReference type="ARBA" id="ARBA00004123"/>
    </source>
</evidence>
<sequence length="163" mass="18537">MLNQNGGIVNGFFVGSSEVISCSKLNRKPETSHDKGQQMEVQVEVAQIDGNEFFVKVFYEHKTRGFMKLMEALDCLGLEATNANVTSFRGLVSNVFKVEKKDNKMVQANYARGSLLELTRDPLRGWPEMVKVSEIGSAMDYHHLHMHNGHITSKHHHIHRLHH</sequence>
<dbReference type="eggNOG" id="ENOG502QQUB">
    <property type="taxonomic scope" value="Eukaryota"/>
</dbReference>
<dbReference type="Proteomes" id="UP000008311">
    <property type="component" value="Unassembled WGS sequence"/>
</dbReference>
<name>B9S5L6_RICCO</name>
<keyword evidence="5" id="KW-1185">Reference proteome</keyword>
<reference evidence="5" key="1">
    <citation type="journal article" date="2010" name="Nat. Biotechnol.">
        <title>Draft genome sequence of the oilseed species Ricinus communis.</title>
        <authorList>
            <person name="Chan A.P."/>
            <person name="Crabtree J."/>
            <person name="Zhao Q."/>
            <person name="Lorenzi H."/>
            <person name="Orvis J."/>
            <person name="Puiu D."/>
            <person name="Melake-Berhan A."/>
            <person name="Jones K.M."/>
            <person name="Redman J."/>
            <person name="Chen G."/>
            <person name="Cahoon E.B."/>
            <person name="Gedil M."/>
            <person name="Stanke M."/>
            <person name="Haas B.J."/>
            <person name="Wortman J.R."/>
            <person name="Fraser-Liggett C.M."/>
            <person name="Ravel J."/>
            <person name="Rabinowicz P.D."/>
        </authorList>
    </citation>
    <scope>NUCLEOTIDE SEQUENCE [LARGE SCALE GENOMIC DNA]</scope>
    <source>
        <strain evidence="5">cv. Hale</strain>
    </source>
</reference>
<comment type="subcellular location">
    <subcellularLocation>
        <location evidence="1">Nucleus</location>
    </subcellularLocation>
</comment>
<accession>B9S5L6</accession>
<evidence type="ECO:0000313" key="4">
    <source>
        <dbReference type="EMBL" id="EEF41141.1"/>
    </source>
</evidence>
<organism evidence="4 5">
    <name type="scientific">Ricinus communis</name>
    <name type="common">Castor bean</name>
    <dbReference type="NCBI Taxonomy" id="3988"/>
    <lineage>
        <taxon>Eukaryota</taxon>
        <taxon>Viridiplantae</taxon>
        <taxon>Streptophyta</taxon>
        <taxon>Embryophyta</taxon>
        <taxon>Tracheophyta</taxon>
        <taxon>Spermatophyta</taxon>
        <taxon>Magnoliopsida</taxon>
        <taxon>eudicotyledons</taxon>
        <taxon>Gunneridae</taxon>
        <taxon>Pentapetalae</taxon>
        <taxon>rosids</taxon>
        <taxon>fabids</taxon>
        <taxon>Malpighiales</taxon>
        <taxon>Euphorbiaceae</taxon>
        <taxon>Acalyphoideae</taxon>
        <taxon>Acalypheae</taxon>
        <taxon>Ricinus</taxon>
    </lineage>
</organism>
<dbReference type="Pfam" id="PF22754">
    <property type="entry name" value="bHLH-TF_ACT-like_plant"/>
    <property type="match status" value="1"/>
</dbReference>
<dbReference type="GO" id="GO:0005634">
    <property type="term" value="C:nucleus"/>
    <property type="evidence" value="ECO:0000318"/>
    <property type="project" value="GO_Central"/>
</dbReference>
<dbReference type="GO" id="GO:0043565">
    <property type="term" value="F:sequence-specific DNA binding"/>
    <property type="evidence" value="ECO:0000318"/>
    <property type="project" value="GO_Central"/>
</dbReference>
<feature type="domain" description="Plant bHLH transcription factor ACT-like" evidence="3">
    <location>
        <begin position="42"/>
        <end position="106"/>
    </location>
</feature>
<gene>
    <name evidence="4" type="ORF">RCOM_0978530</name>
</gene>
<dbReference type="PANTHER" id="PTHR31945">
    <property type="entry name" value="TRANSCRIPTION FACTOR SCREAM2-RELATED"/>
    <property type="match status" value="1"/>
</dbReference>
<protein>
    <recommendedName>
        <fullName evidence="3">Plant bHLH transcription factor ACT-like domain-containing protein</fullName>
    </recommendedName>
</protein>
<dbReference type="GO" id="GO:0003700">
    <property type="term" value="F:DNA-binding transcription factor activity"/>
    <property type="evidence" value="ECO:0000318"/>
    <property type="project" value="GO_Central"/>
</dbReference>
<evidence type="ECO:0000313" key="5">
    <source>
        <dbReference type="Proteomes" id="UP000008311"/>
    </source>
</evidence>
<dbReference type="AlphaFoldDB" id="B9S5L6"/>